<keyword evidence="1" id="KW-0732">Signal</keyword>
<organism evidence="3 4">
    <name type="scientific">Sodiomyces alkalinus (strain CBS 110278 / VKM F-3762 / F11)</name>
    <name type="common">Alkaliphilic filamentous fungus</name>
    <dbReference type="NCBI Taxonomy" id="1314773"/>
    <lineage>
        <taxon>Eukaryota</taxon>
        <taxon>Fungi</taxon>
        <taxon>Dikarya</taxon>
        <taxon>Ascomycota</taxon>
        <taxon>Pezizomycotina</taxon>
        <taxon>Sordariomycetes</taxon>
        <taxon>Hypocreomycetidae</taxon>
        <taxon>Glomerellales</taxon>
        <taxon>Plectosphaerellaceae</taxon>
        <taxon>Sodiomyces</taxon>
    </lineage>
</organism>
<dbReference type="RefSeq" id="XP_028468743.1">
    <property type="nucleotide sequence ID" value="XM_028611259.1"/>
</dbReference>
<keyword evidence="3" id="KW-0378">Hydrolase</keyword>
<feature type="chain" id="PRO_5018197500" evidence="1">
    <location>
        <begin position="28"/>
        <end position="542"/>
    </location>
</feature>
<dbReference type="Proteomes" id="UP000272025">
    <property type="component" value="Unassembled WGS sequence"/>
</dbReference>
<evidence type="ECO:0000259" key="2">
    <source>
        <dbReference type="Pfam" id="PF03372"/>
    </source>
</evidence>
<dbReference type="GeneID" id="39579737"/>
<keyword evidence="4" id="KW-1185">Reference proteome</keyword>
<evidence type="ECO:0000313" key="4">
    <source>
        <dbReference type="Proteomes" id="UP000272025"/>
    </source>
</evidence>
<dbReference type="PANTHER" id="PTHR41349:SF1">
    <property type="entry name" value="PROTEIN CBG08683"/>
    <property type="match status" value="1"/>
</dbReference>
<reference evidence="3 4" key="1">
    <citation type="journal article" date="2018" name="Mol. Ecol.">
        <title>The obligate alkalophilic soda-lake fungus Sodiomyces alkalinus has shifted to a protein diet.</title>
        <authorList>
            <person name="Grum-Grzhimaylo A.A."/>
            <person name="Falkoski D.L."/>
            <person name="van den Heuvel J."/>
            <person name="Valero-Jimenez C.A."/>
            <person name="Min B."/>
            <person name="Choi I.G."/>
            <person name="Lipzen A."/>
            <person name="Daum C.G."/>
            <person name="Aanen D.K."/>
            <person name="Tsang A."/>
            <person name="Henrissat B."/>
            <person name="Bilanenko E.N."/>
            <person name="de Vries R.P."/>
            <person name="van Kan J.A.L."/>
            <person name="Grigoriev I.V."/>
            <person name="Debets A.J.M."/>
        </authorList>
    </citation>
    <scope>NUCLEOTIDE SEQUENCE [LARGE SCALE GENOMIC DNA]</scope>
    <source>
        <strain evidence="3 4">F11</strain>
    </source>
</reference>
<evidence type="ECO:0000313" key="3">
    <source>
        <dbReference type="EMBL" id="ROT40937.1"/>
    </source>
</evidence>
<dbReference type="PANTHER" id="PTHR41349">
    <property type="match status" value="1"/>
</dbReference>
<dbReference type="AlphaFoldDB" id="A0A3N2Q2H2"/>
<dbReference type="Gene3D" id="3.60.10.10">
    <property type="entry name" value="Endonuclease/exonuclease/phosphatase"/>
    <property type="match status" value="1"/>
</dbReference>
<dbReference type="OrthoDB" id="276515at2759"/>
<dbReference type="STRING" id="1314773.A0A3N2Q2H2"/>
<feature type="domain" description="Endonuclease/exonuclease/phosphatase" evidence="2">
    <location>
        <begin position="248"/>
        <end position="518"/>
    </location>
</feature>
<feature type="signal peptide" evidence="1">
    <location>
        <begin position="1"/>
        <end position="27"/>
    </location>
</feature>
<name>A0A3N2Q2H2_SODAK</name>
<sequence length="542" mass="58514">MRVFRTILPAVSAVLLAFGADAHPGQAVRSFGSPSETIEQRQLGGSLALVEGEELFTFAYSTPEPYGTNWIGLYRASGGGPVNEEYTAPSLAWSYAPETQGTVRLSTGGLEPGDYVAFFLARDVYKWLAEPLNVTLPKPPPKPLAFRVSEATLHNARQGDPFEAHIAGFVSGPDDGSVTFSKVDGADWVEVSHDGVITGTPDLQDADATVTVVASVQSTSSNETTASIRLTIPVRPAGAPLVETLRVLSFNMRMGGTRVNGYHEKQTRFLLESNVDIVGLQEDQNGGRHAERLAKALGWHRWSSPGSVGVLSRYPVAEAYGQVVGGNSAGVRIALDGPSQQVNVWVVHLGYTPYGPYDFCFDGMDVDTVLGREAVSGRTPQITNTLAAMQSQLDAAHKVPVLLLGDFNAPSHLDWTEALREKNCGFADVPWPTSVKPAEAGLVDSFRAANPDPVAVPGISWSPLFPFHDGATGRPEPQDRIDFIYHKGSLTVVNSKDVVVGEPRPYPYHRDNEWTSDHAAMLTSYKILPRLCVPRPGRASEL</sequence>
<dbReference type="GO" id="GO:0004527">
    <property type="term" value="F:exonuclease activity"/>
    <property type="evidence" value="ECO:0007669"/>
    <property type="project" value="UniProtKB-KW"/>
</dbReference>
<dbReference type="GO" id="GO:0004519">
    <property type="term" value="F:endonuclease activity"/>
    <property type="evidence" value="ECO:0007669"/>
    <property type="project" value="UniProtKB-KW"/>
</dbReference>
<dbReference type="EMBL" id="ML119052">
    <property type="protein sequence ID" value="ROT40937.1"/>
    <property type="molecule type" value="Genomic_DNA"/>
</dbReference>
<keyword evidence="3" id="KW-0269">Exonuclease</keyword>
<dbReference type="SUPFAM" id="SSF56219">
    <property type="entry name" value="DNase I-like"/>
    <property type="match status" value="1"/>
</dbReference>
<evidence type="ECO:0000256" key="1">
    <source>
        <dbReference type="SAM" id="SignalP"/>
    </source>
</evidence>
<dbReference type="Pfam" id="PF03372">
    <property type="entry name" value="Exo_endo_phos"/>
    <property type="match status" value="1"/>
</dbReference>
<accession>A0A3N2Q2H2</accession>
<dbReference type="InterPro" id="IPR005135">
    <property type="entry name" value="Endo/exonuclease/phosphatase"/>
</dbReference>
<keyword evidence="3" id="KW-0540">Nuclease</keyword>
<protein>
    <submittedName>
        <fullName evidence="3">Endonuclease/exonuclease/phosphatase family</fullName>
    </submittedName>
</protein>
<gene>
    <name evidence="3" type="ORF">SODALDRAFT_330661</name>
</gene>
<keyword evidence="3" id="KW-0255">Endonuclease</keyword>
<proteinExistence type="predicted"/>
<dbReference type="InterPro" id="IPR036691">
    <property type="entry name" value="Endo/exonu/phosph_ase_sf"/>
</dbReference>
<dbReference type="InterPro" id="IPR013783">
    <property type="entry name" value="Ig-like_fold"/>
</dbReference>
<dbReference type="Gene3D" id="2.60.40.10">
    <property type="entry name" value="Immunoglobulins"/>
    <property type="match status" value="1"/>
</dbReference>